<comment type="caution">
    <text evidence="5">The sequence shown here is derived from an EMBL/GenBank/DDBJ whole genome shotgun (WGS) entry which is preliminary data.</text>
</comment>
<dbReference type="PROSITE" id="PS50043">
    <property type="entry name" value="HTH_LUXR_2"/>
    <property type="match status" value="1"/>
</dbReference>
<name>A0A7W7L620_STRNE</name>
<organism evidence="5 6">
    <name type="scientific">Streptomyces netropsis</name>
    <name type="common">Streptoverticillium netropsis</name>
    <dbReference type="NCBI Taxonomy" id="55404"/>
    <lineage>
        <taxon>Bacteria</taxon>
        <taxon>Bacillati</taxon>
        <taxon>Actinomycetota</taxon>
        <taxon>Actinomycetes</taxon>
        <taxon>Kitasatosporales</taxon>
        <taxon>Streptomycetaceae</taxon>
        <taxon>Streptomyces</taxon>
    </lineage>
</organism>
<dbReference type="Gene3D" id="1.10.10.10">
    <property type="entry name" value="Winged helix-like DNA-binding domain superfamily/Winged helix DNA-binding domain"/>
    <property type="match status" value="1"/>
</dbReference>
<reference evidence="5 6" key="1">
    <citation type="submission" date="2020-08" db="EMBL/GenBank/DDBJ databases">
        <title>Genomic Encyclopedia of Type Strains, Phase III (KMG-III): the genomes of soil and plant-associated and newly described type strains.</title>
        <authorList>
            <person name="Whitman W."/>
        </authorList>
    </citation>
    <scope>NUCLEOTIDE SEQUENCE [LARGE SCALE GENOMIC DNA]</scope>
    <source>
        <strain evidence="5 6">CECT 3265</strain>
    </source>
</reference>
<protein>
    <submittedName>
        <fullName evidence="5">DNA-binding CsgD family transcriptional regulator</fullName>
    </submittedName>
</protein>
<keyword evidence="2 5" id="KW-0238">DNA-binding</keyword>
<evidence type="ECO:0000256" key="3">
    <source>
        <dbReference type="ARBA" id="ARBA00023163"/>
    </source>
</evidence>
<dbReference type="AlphaFoldDB" id="A0A7W7L620"/>
<dbReference type="PRINTS" id="PR00038">
    <property type="entry name" value="HTHLUXR"/>
</dbReference>
<dbReference type="GO" id="GO:0006355">
    <property type="term" value="P:regulation of DNA-templated transcription"/>
    <property type="evidence" value="ECO:0007669"/>
    <property type="project" value="InterPro"/>
</dbReference>
<sequence length="254" mass="28257">MAQLTSRDYERMLDLVVAVLENDDPDALWHLVAGHLHEAFGCNTVLFAGVDLAAQAGRAEGWAPDRISHAVEDLIDRRIRQRHPLLPYLTAGERRPVTMSQICDRWRHSQWRSEAFRDFGTTQQLGLPMPGGENALRTVVLGRKGDFTERELAFAARIQPLLAGVDSHVRELRRLRDAAGRGAGAVDADGHGLTPREFTVLGLLAEGLTADVIGRRLTISRHTVNRHLEKIYRKLGTNNRVSTVSLARRTGLVV</sequence>
<dbReference type="SUPFAM" id="SSF46894">
    <property type="entry name" value="C-terminal effector domain of the bipartite response regulators"/>
    <property type="match status" value="1"/>
</dbReference>
<keyword evidence="1" id="KW-0805">Transcription regulation</keyword>
<dbReference type="PANTHER" id="PTHR44688:SF16">
    <property type="entry name" value="DNA-BINDING TRANSCRIPTIONAL ACTIVATOR DEVR_DOSR"/>
    <property type="match status" value="1"/>
</dbReference>
<keyword evidence="3" id="KW-0804">Transcription</keyword>
<evidence type="ECO:0000259" key="4">
    <source>
        <dbReference type="PROSITE" id="PS50043"/>
    </source>
</evidence>
<dbReference type="SMART" id="SM00421">
    <property type="entry name" value="HTH_LUXR"/>
    <property type="match status" value="1"/>
</dbReference>
<evidence type="ECO:0000256" key="2">
    <source>
        <dbReference type="ARBA" id="ARBA00023125"/>
    </source>
</evidence>
<dbReference type="InterPro" id="IPR016032">
    <property type="entry name" value="Sig_transdc_resp-reg_C-effctor"/>
</dbReference>
<dbReference type="Pfam" id="PF00196">
    <property type="entry name" value="GerE"/>
    <property type="match status" value="1"/>
</dbReference>
<evidence type="ECO:0000256" key="1">
    <source>
        <dbReference type="ARBA" id="ARBA00023015"/>
    </source>
</evidence>
<dbReference type="Proteomes" id="UP000556436">
    <property type="component" value="Unassembled WGS sequence"/>
</dbReference>
<dbReference type="RefSeq" id="WP_184729891.1">
    <property type="nucleotide sequence ID" value="NZ_BMRW01000001.1"/>
</dbReference>
<evidence type="ECO:0000313" key="6">
    <source>
        <dbReference type="Proteomes" id="UP000556436"/>
    </source>
</evidence>
<feature type="domain" description="HTH luxR-type" evidence="4">
    <location>
        <begin position="186"/>
        <end position="251"/>
    </location>
</feature>
<evidence type="ECO:0000313" key="5">
    <source>
        <dbReference type="EMBL" id="MBB4884335.1"/>
    </source>
</evidence>
<dbReference type="PANTHER" id="PTHR44688">
    <property type="entry name" value="DNA-BINDING TRANSCRIPTIONAL ACTIVATOR DEVR_DOSR"/>
    <property type="match status" value="1"/>
</dbReference>
<proteinExistence type="predicted"/>
<keyword evidence="6" id="KW-1185">Reference proteome</keyword>
<accession>A0A7W7L620</accession>
<dbReference type="InterPro" id="IPR036388">
    <property type="entry name" value="WH-like_DNA-bd_sf"/>
</dbReference>
<gene>
    <name evidence="5" type="ORF">FHS38_000344</name>
</gene>
<dbReference type="EMBL" id="JACHJG010000001">
    <property type="protein sequence ID" value="MBB4884335.1"/>
    <property type="molecule type" value="Genomic_DNA"/>
</dbReference>
<dbReference type="CDD" id="cd06170">
    <property type="entry name" value="LuxR_C_like"/>
    <property type="match status" value="1"/>
</dbReference>
<dbReference type="InterPro" id="IPR000792">
    <property type="entry name" value="Tscrpt_reg_LuxR_C"/>
</dbReference>
<dbReference type="GO" id="GO:0003677">
    <property type="term" value="F:DNA binding"/>
    <property type="evidence" value="ECO:0007669"/>
    <property type="project" value="UniProtKB-KW"/>
</dbReference>